<dbReference type="EMBL" id="JH393259">
    <property type="protein sequence ID" value="EHJ91472.1"/>
    <property type="molecule type" value="Genomic_DNA"/>
</dbReference>
<name>A0A7U9GEF0_9GAMM</name>
<organism evidence="1 2">
    <name type="scientific">Vreelandella boliviensis LC1</name>
    <dbReference type="NCBI Taxonomy" id="1072583"/>
    <lineage>
        <taxon>Bacteria</taxon>
        <taxon>Pseudomonadati</taxon>
        <taxon>Pseudomonadota</taxon>
        <taxon>Gammaproteobacteria</taxon>
        <taxon>Oceanospirillales</taxon>
        <taxon>Halomonadaceae</taxon>
        <taxon>Vreelandella</taxon>
    </lineage>
</organism>
<sequence>MYFDTSTDFGKNDTSFAYISFAHNEAVEKPDFEPSPPPFALIYLLSRSSG</sequence>
<proteinExistence type="predicted"/>
<evidence type="ECO:0000313" key="2">
    <source>
        <dbReference type="Proteomes" id="UP000005756"/>
    </source>
</evidence>
<accession>A0A7U9GEF0</accession>
<gene>
    <name evidence="1" type="ORF">KUC_3022</name>
</gene>
<protein>
    <submittedName>
        <fullName evidence="1">Uncharacterized protein</fullName>
    </submittedName>
</protein>
<reference evidence="1 2" key="1">
    <citation type="submission" date="2011-10" db="EMBL/GenBank/DDBJ databases">
        <authorList>
            <person name="Quillaguamn J."/>
            <person name="Guzmn D."/>
            <person name="Balderrama-Subieta A."/>
            <person name="Cardona-Ortuo C."/>
            <person name="Guevara-Martnez M."/>
            <person name="Callisaya-Quispe N."/>
        </authorList>
    </citation>
    <scope>NUCLEOTIDE SEQUENCE [LARGE SCALE GENOMIC DNA]</scope>
    <source>
        <strain evidence="1 2">LC1</strain>
    </source>
</reference>
<dbReference type="Proteomes" id="UP000005756">
    <property type="component" value="Unassembled WGS sequence"/>
</dbReference>
<dbReference type="AlphaFoldDB" id="A0A7U9GEF0"/>
<evidence type="ECO:0000313" key="1">
    <source>
        <dbReference type="EMBL" id="EHJ91472.1"/>
    </source>
</evidence>